<keyword evidence="1" id="KW-0479">Metal-binding</keyword>
<protein>
    <submittedName>
        <fullName evidence="2">Aminopeptidase N</fullName>
        <ecNumber evidence="2">3.4.11.2</ecNumber>
    </submittedName>
</protein>
<feature type="binding site" evidence="1">
    <location>
        <position position="319"/>
    </location>
    <ligand>
        <name>Zn(2+)</name>
        <dbReference type="ChEBI" id="CHEBI:29105"/>
        <note>catalytic</note>
    </ligand>
</feature>
<dbReference type="AlphaFoldDB" id="A0A221W6W5"/>
<dbReference type="CDD" id="cd09603">
    <property type="entry name" value="M1_APN_like"/>
    <property type="match status" value="1"/>
</dbReference>
<evidence type="ECO:0000256" key="1">
    <source>
        <dbReference type="PIRSR" id="PIRSR634015-3"/>
    </source>
</evidence>
<dbReference type="PANTHER" id="PTHR45726">
    <property type="entry name" value="LEUKOTRIENE A-4 HYDROLASE"/>
    <property type="match status" value="1"/>
</dbReference>
<reference evidence="2 3" key="1">
    <citation type="submission" date="2017-07" db="EMBL/GenBank/DDBJ databases">
        <title>Complete genome sequence of Actinoalloteichus hoggarensis DSM 45943, type strain of Actinoalloteichus hoggarensis.</title>
        <authorList>
            <person name="Ruckert C."/>
            <person name="Nouioui I."/>
            <person name="Willmese J."/>
            <person name="van Wezel G."/>
            <person name="Klenk H.-P."/>
            <person name="Kalinowski J."/>
            <person name="Zotchev S.B."/>
        </authorList>
    </citation>
    <scope>NUCLEOTIDE SEQUENCE [LARGE SCALE GENOMIC DNA]</scope>
    <source>
        <strain evidence="2 3">DSM 45943</strain>
    </source>
</reference>
<keyword evidence="2" id="KW-0031">Aminopeptidase</keyword>
<dbReference type="Gene3D" id="1.10.390.10">
    <property type="entry name" value="Neutral Protease Domain 2"/>
    <property type="match status" value="1"/>
</dbReference>
<keyword evidence="2" id="KW-0645">Protease</keyword>
<proteinExistence type="predicted"/>
<feature type="binding site" evidence="1">
    <location>
        <position position="296"/>
    </location>
    <ligand>
        <name>Zn(2+)</name>
        <dbReference type="ChEBI" id="CHEBI:29105"/>
        <note>catalytic</note>
    </ligand>
</feature>
<dbReference type="InterPro" id="IPR042097">
    <property type="entry name" value="Aminopeptidase_N-like_N_sf"/>
</dbReference>
<dbReference type="SUPFAM" id="SSF55486">
    <property type="entry name" value="Metalloproteases ('zincins'), catalytic domain"/>
    <property type="match status" value="1"/>
</dbReference>
<evidence type="ECO:0000313" key="3">
    <source>
        <dbReference type="Proteomes" id="UP000204221"/>
    </source>
</evidence>
<keyword evidence="3" id="KW-1185">Reference proteome</keyword>
<dbReference type="EC" id="3.4.11.2" evidence="2"/>
<dbReference type="EMBL" id="CP022521">
    <property type="protein sequence ID" value="ASO21117.1"/>
    <property type="molecule type" value="Genomic_DNA"/>
</dbReference>
<sequence>MSAGVVVAAGAGDAVAGSPFVDAPGGAVSAADRAFDVAEYDVTMSYHPDSATLEGVTTISATADEALGRVALDLSGLTVRSVTVDSRVASFTQTDSADLVVVPATSIEAGDRFQVRVEYDGTPGAGWLPTVSGGATAFMGRSSAWFPAVEEAFDKASFRLTATVPTGWSVVSVGREGPVREGPDTTTFHWSEPAVDPAHLAVTVDRLTIDRTELADGTPVVTAYAPGLEAATRPLAARLPEILDFLAELFGPYPFDAAGNVFVHVNDDGPATAPQTRPVYLGAGNERFMNLEAVVHEQAHQWYGVSTAHRTSADLCLSECLAVYTTWLWDEAKDGADLDARHRDHIEANRDDDAFWAPLYRPGVGAGMNVYQKGPSAVHALRRQIGDEAFFAVLRRWPREHRGDHVEWPRFEAFVEEVAGRDLTAFFDDWFRGSTVPSEEHLGRGVAFR</sequence>
<keyword evidence="1" id="KW-0862">Zinc</keyword>
<name>A0A221W6W5_9PSEU</name>
<organism evidence="2 3">
    <name type="scientific">Actinoalloteichus hoggarensis</name>
    <dbReference type="NCBI Taxonomy" id="1470176"/>
    <lineage>
        <taxon>Bacteria</taxon>
        <taxon>Bacillati</taxon>
        <taxon>Actinomycetota</taxon>
        <taxon>Actinomycetes</taxon>
        <taxon>Pseudonocardiales</taxon>
        <taxon>Pseudonocardiaceae</taxon>
        <taxon>Actinoalloteichus</taxon>
    </lineage>
</organism>
<dbReference type="InterPro" id="IPR034015">
    <property type="entry name" value="M1_LTA4H"/>
</dbReference>
<accession>A0A221W6W5</accession>
<keyword evidence="2" id="KW-0378">Hydrolase</keyword>
<dbReference type="Proteomes" id="UP000204221">
    <property type="component" value="Chromosome"/>
</dbReference>
<dbReference type="Gene3D" id="2.60.40.1730">
    <property type="entry name" value="tricorn interacting facor f3 domain"/>
    <property type="match status" value="1"/>
</dbReference>
<gene>
    <name evidence="2" type="primary">pepN2</name>
    <name evidence="2" type="ORF">AHOG_17460</name>
</gene>
<dbReference type="GO" id="GO:0046872">
    <property type="term" value="F:metal ion binding"/>
    <property type="evidence" value="ECO:0007669"/>
    <property type="project" value="UniProtKB-KW"/>
</dbReference>
<dbReference type="GO" id="GO:0016285">
    <property type="term" value="F:alanyl aminopeptidase activity"/>
    <property type="evidence" value="ECO:0007669"/>
    <property type="project" value="UniProtKB-EC"/>
</dbReference>
<dbReference type="InterPro" id="IPR027268">
    <property type="entry name" value="Peptidase_M4/M1_CTD_sf"/>
</dbReference>
<dbReference type="SUPFAM" id="SSF63737">
    <property type="entry name" value="Leukotriene A4 hydrolase N-terminal domain"/>
    <property type="match status" value="1"/>
</dbReference>
<comment type="cofactor">
    <cofactor evidence="1">
        <name>Zn(2+)</name>
        <dbReference type="ChEBI" id="CHEBI:29105"/>
    </cofactor>
    <text evidence="1">Binds 1 zinc ion per subunit.</text>
</comment>
<feature type="binding site" evidence="1">
    <location>
        <position position="300"/>
    </location>
    <ligand>
        <name>Zn(2+)</name>
        <dbReference type="ChEBI" id="CHEBI:29105"/>
        <note>catalytic</note>
    </ligand>
</feature>
<dbReference type="PANTHER" id="PTHR45726:SF3">
    <property type="entry name" value="LEUKOTRIENE A-4 HYDROLASE"/>
    <property type="match status" value="1"/>
</dbReference>
<dbReference type="KEGG" id="ahg:AHOG_17460"/>
<evidence type="ECO:0000313" key="2">
    <source>
        <dbReference type="EMBL" id="ASO21117.1"/>
    </source>
</evidence>